<evidence type="ECO:0000313" key="2">
    <source>
        <dbReference type="Proteomes" id="UP001056120"/>
    </source>
</evidence>
<sequence length="117" mass="13404">MTEKEANVSSLNDALGFRDKQQFDQMERLATQQYLKNEDPKACTLLYIALNKLQVLASLFKISKDEKDKPLVAFLSRNIQDEKNKAAAMKNAYVLIGRHQLEFAVTFFLLGDRKCIC</sequence>
<comment type="caution">
    <text evidence="1">The sequence shown here is derived from an EMBL/GenBank/DDBJ whole genome shotgun (WGS) entry which is preliminary data.</text>
</comment>
<protein>
    <submittedName>
        <fullName evidence="1">Uncharacterized protein</fullName>
    </submittedName>
</protein>
<evidence type="ECO:0000313" key="1">
    <source>
        <dbReference type="EMBL" id="KAI3825115.1"/>
    </source>
</evidence>
<keyword evidence="2" id="KW-1185">Reference proteome</keyword>
<dbReference type="EMBL" id="CM042019">
    <property type="protein sequence ID" value="KAI3825115.1"/>
    <property type="molecule type" value="Genomic_DNA"/>
</dbReference>
<proteinExistence type="predicted"/>
<dbReference type="Proteomes" id="UP001056120">
    <property type="component" value="Linkage Group LG02"/>
</dbReference>
<reference evidence="2" key="1">
    <citation type="journal article" date="2022" name="Mol. Ecol. Resour.">
        <title>The genomes of chicory, endive, great burdock and yacon provide insights into Asteraceae palaeo-polyploidization history and plant inulin production.</title>
        <authorList>
            <person name="Fan W."/>
            <person name="Wang S."/>
            <person name="Wang H."/>
            <person name="Wang A."/>
            <person name="Jiang F."/>
            <person name="Liu H."/>
            <person name="Zhao H."/>
            <person name="Xu D."/>
            <person name="Zhang Y."/>
        </authorList>
    </citation>
    <scope>NUCLEOTIDE SEQUENCE [LARGE SCALE GENOMIC DNA]</scope>
    <source>
        <strain evidence="2">cv. Yunnan</strain>
    </source>
</reference>
<name>A0ACB9JYS2_9ASTR</name>
<gene>
    <name evidence="1" type="ORF">L1987_06591</name>
</gene>
<organism evidence="1 2">
    <name type="scientific">Smallanthus sonchifolius</name>
    <dbReference type="NCBI Taxonomy" id="185202"/>
    <lineage>
        <taxon>Eukaryota</taxon>
        <taxon>Viridiplantae</taxon>
        <taxon>Streptophyta</taxon>
        <taxon>Embryophyta</taxon>
        <taxon>Tracheophyta</taxon>
        <taxon>Spermatophyta</taxon>
        <taxon>Magnoliopsida</taxon>
        <taxon>eudicotyledons</taxon>
        <taxon>Gunneridae</taxon>
        <taxon>Pentapetalae</taxon>
        <taxon>asterids</taxon>
        <taxon>campanulids</taxon>
        <taxon>Asterales</taxon>
        <taxon>Asteraceae</taxon>
        <taxon>Asteroideae</taxon>
        <taxon>Heliantheae alliance</taxon>
        <taxon>Millerieae</taxon>
        <taxon>Smallanthus</taxon>
    </lineage>
</organism>
<reference evidence="1 2" key="2">
    <citation type="journal article" date="2022" name="Mol. Ecol. Resour.">
        <title>The genomes of chicory, endive, great burdock and yacon provide insights into Asteraceae paleo-polyploidization history and plant inulin production.</title>
        <authorList>
            <person name="Fan W."/>
            <person name="Wang S."/>
            <person name="Wang H."/>
            <person name="Wang A."/>
            <person name="Jiang F."/>
            <person name="Liu H."/>
            <person name="Zhao H."/>
            <person name="Xu D."/>
            <person name="Zhang Y."/>
        </authorList>
    </citation>
    <scope>NUCLEOTIDE SEQUENCE [LARGE SCALE GENOMIC DNA]</scope>
    <source>
        <strain evidence="2">cv. Yunnan</strain>
        <tissue evidence="1">Leaves</tissue>
    </source>
</reference>
<accession>A0ACB9JYS2</accession>